<dbReference type="InterPro" id="IPR011025">
    <property type="entry name" value="GproteinA_insert"/>
</dbReference>
<name>W3XMJ6_PESFW</name>
<dbReference type="GO" id="GO:0003924">
    <property type="term" value="F:GTPase activity"/>
    <property type="evidence" value="ECO:0007669"/>
    <property type="project" value="InterPro"/>
</dbReference>
<evidence type="ECO:0000256" key="5">
    <source>
        <dbReference type="PIRSR" id="PIRSR601019-1"/>
    </source>
</evidence>
<feature type="binding site" evidence="6">
    <location>
        <position position="305"/>
    </location>
    <ligand>
        <name>Mg(2+)</name>
        <dbReference type="ChEBI" id="CHEBI:18420"/>
    </ligand>
</feature>
<dbReference type="GO" id="GO:0005834">
    <property type="term" value="C:heterotrimeric G-protein complex"/>
    <property type="evidence" value="ECO:0007669"/>
    <property type="project" value="TreeGrafter"/>
</dbReference>
<feature type="binding site" evidence="6">
    <location>
        <position position="438"/>
    </location>
    <ligand>
        <name>Mg(2+)</name>
        <dbReference type="ChEBI" id="CHEBI:18420"/>
    </ligand>
</feature>
<dbReference type="eggNOG" id="KOG0082">
    <property type="taxonomic scope" value="Eukaryota"/>
</dbReference>
<dbReference type="GO" id="GO:0031683">
    <property type="term" value="F:G-protein beta/gamma-subunit complex binding"/>
    <property type="evidence" value="ECO:0007669"/>
    <property type="project" value="InterPro"/>
</dbReference>
<dbReference type="PRINTS" id="PR00318">
    <property type="entry name" value="GPROTEINA"/>
</dbReference>
<evidence type="ECO:0000313" key="9">
    <source>
        <dbReference type="Proteomes" id="UP000030651"/>
    </source>
</evidence>
<dbReference type="GO" id="GO:0005737">
    <property type="term" value="C:cytoplasm"/>
    <property type="evidence" value="ECO:0007669"/>
    <property type="project" value="TreeGrafter"/>
</dbReference>
<dbReference type="PANTHER" id="PTHR10218:SF302">
    <property type="entry name" value="GUANINE NUCLEOTIDE-BINDING PROTEIN ALPHA-5 SUBUNIT"/>
    <property type="match status" value="1"/>
</dbReference>
<dbReference type="CDD" id="cd00066">
    <property type="entry name" value="G-alpha"/>
    <property type="match status" value="1"/>
</dbReference>
<keyword evidence="2 5" id="KW-0547">Nucleotide-binding</keyword>
<proteinExistence type="predicted"/>
<evidence type="ECO:0000256" key="3">
    <source>
        <dbReference type="ARBA" id="ARBA00023134"/>
    </source>
</evidence>
<keyword evidence="3 5" id="KW-0342">GTP-binding</keyword>
<sequence>MDPATIVQIIGTALSLGDVVCKSIIKLTSIKARYQAAPLVLSTMIGQLYIVQSALDQLQALNNPEYSRSLRHNQLARQVDNSLDSFSILILALGEQLERFHSTESSGMPVKGRLSFLWSEKEMSEYSILLDRQVNALNLLLQALQCVSWSDQDDLMSSHETIEVLRLAKDCSSSIIGLEDGSSSCRSESTDMIGMRFDFDRVILGTSVYQKAQRSHLRQTIEVSRLGHPNQTPVLTTSDEEASTSRESISTIQETPISHKSSLSINSLESPDSEARQKPTRRHAIQATKNHAKVLILGTSESGKSTLLKAFAINQGHYDDEYYKDSKEIIWSNVIQSTRVILDAMESLDLPLDNTRLIDYHVQTIFQQPAQVDTLPPQKVCKAIKILWEDGGFRDAYKRRAEYQLLDCAEPFAKDVERLMAPEYVPSNQDIIFARVKTAGICETTFNFKNLDYSFYDPGGVRSQRKKWVHVFDMATTVIFTVDTANYCKLLFENESVNRMQEQLDLFRSIVNSRWFVHNTFIIVFTKTDLLEEHFRIHPVEFYFTDFVPAEGSDNEKVDYYLQYLEKRFKGLIVSDHHQKRIRCIRARFDDIDSHNPASEILETLDDLFWTYHATLDGSGSIYEQLGDSNGIQKVRQRMLRIPNRFFNRNWN</sequence>
<evidence type="ECO:0000256" key="4">
    <source>
        <dbReference type="ARBA" id="ARBA00023224"/>
    </source>
</evidence>
<dbReference type="GO" id="GO:0005525">
    <property type="term" value="F:GTP binding"/>
    <property type="evidence" value="ECO:0007669"/>
    <property type="project" value="UniProtKB-KW"/>
</dbReference>
<dbReference type="PROSITE" id="PS51882">
    <property type="entry name" value="G_ALPHA"/>
    <property type="match status" value="1"/>
</dbReference>
<dbReference type="GO" id="GO:0001664">
    <property type="term" value="F:G protein-coupled receptor binding"/>
    <property type="evidence" value="ECO:0007669"/>
    <property type="project" value="TreeGrafter"/>
</dbReference>
<dbReference type="InterPro" id="IPR001019">
    <property type="entry name" value="Gprotein_alpha_su"/>
</dbReference>
<dbReference type="STRING" id="1229662.W3XMJ6"/>
<dbReference type="HOGENOM" id="CLU_420394_0_0_1"/>
<dbReference type="InParanoid" id="W3XMJ6"/>
<dbReference type="GeneID" id="19265352"/>
<dbReference type="PANTHER" id="PTHR10218">
    <property type="entry name" value="GTP-BINDING PROTEIN ALPHA SUBUNIT"/>
    <property type="match status" value="1"/>
</dbReference>
<evidence type="ECO:0000256" key="6">
    <source>
        <dbReference type="PIRSR" id="PIRSR601019-2"/>
    </source>
</evidence>
<dbReference type="FunFam" id="3.40.50.300:FF:000720">
    <property type="entry name" value="Guanine nucleotide-binding protein G(k) subunit alpha"/>
    <property type="match status" value="1"/>
</dbReference>
<keyword evidence="1 6" id="KW-0479">Metal-binding</keyword>
<evidence type="ECO:0000313" key="8">
    <source>
        <dbReference type="EMBL" id="ETS86511.1"/>
    </source>
</evidence>
<organism evidence="8 9">
    <name type="scientific">Pestalotiopsis fici (strain W106-1 / CGMCC3.15140)</name>
    <dbReference type="NCBI Taxonomy" id="1229662"/>
    <lineage>
        <taxon>Eukaryota</taxon>
        <taxon>Fungi</taxon>
        <taxon>Dikarya</taxon>
        <taxon>Ascomycota</taxon>
        <taxon>Pezizomycotina</taxon>
        <taxon>Sordariomycetes</taxon>
        <taxon>Xylariomycetidae</taxon>
        <taxon>Amphisphaeriales</taxon>
        <taxon>Sporocadaceae</taxon>
        <taxon>Pestalotiopsis</taxon>
    </lineage>
</organism>
<dbReference type="SUPFAM" id="SSF52540">
    <property type="entry name" value="P-loop containing nucleoside triphosphate hydrolases"/>
    <property type="match status" value="1"/>
</dbReference>
<reference evidence="9" key="1">
    <citation type="journal article" date="2015" name="BMC Genomics">
        <title>Genomic and transcriptomic analysis of the endophytic fungus Pestalotiopsis fici reveals its lifestyle and high potential for synthesis of natural products.</title>
        <authorList>
            <person name="Wang X."/>
            <person name="Zhang X."/>
            <person name="Liu L."/>
            <person name="Xiang M."/>
            <person name="Wang W."/>
            <person name="Sun X."/>
            <person name="Che Y."/>
            <person name="Guo L."/>
            <person name="Liu G."/>
            <person name="Guo L."/>
            <person name="Wang C."/>
            <person name="Yin W.B."/>
            <person name="Stadler M."/>
            <person name="Zhang X."/>
            <person name="Liu X."/>
        </authorList>
    </citation>
    <scope>NUCLEOTIDE SEQUENCE [LARGE SCALE GENOMIC DNA]</scope>
    <source>
        <strain evidence="9">W106-1 / CGMCC3.15140</strain>
    </source>
</reference>
<evidence type="ECO:0000256" key="2">
    <source>
        <dbReference type="ARBA" id="ARBA00022741"/>
    </source>
</evidence>
<feature type="compositionally biased region" description="Polar residues" evidence="7">
    <location>
        <begin position="245"/>
        <end position="270"/>
    </location>
</feature>
<dbReference type="InterPro" id="IPR027417">
    <property type="entry name" value="P-loop_NTPase"/>
</dbReference>
<dbReference type="GO" id="GO:0007188">
    <property type="term" value="P:adenylate cyclase-modulating G protein-coupled receptor signaling pathway"/>
    <property type="evidence" value="ECO:0007669"/>
    <property type="project" value="TreeGrafter"/>
</dbReference>
<dbReference type="GO" id="GO:0046872">
    <property type="term" value="F:metal ion binding"/>
    <property type="evidence" value="ECO:0007669"/>
    <property type="project" value="UniProtKB-KW"/>
</dbReference>
<feature type="region of interest" description="Disordered" evidence="7">
    <location>
        <begin position="224"/>
        <end position="284"/>
    </location>
</feature>
<dbReference type="RefSeq" id="XP_007827111.1">
    <property type="nucleotide sequence ID" value="XM_007828920.1"/>
</dbReference>
<keyword evidence="4" id="KW-0807">Transducer</keyword>
<dbReference type="OrthoDB" id="5817230at2759"/>
<dbReference type="Gene3D" id="3.40.50.300">
    <property type="entry name" value="P-loop containing nucleotide triphosphate hydrolases"/>
    <property type="match status" value="1"/>
</dbReference>
<dbReference type="Proteomes" id="UP000030651">
    <property type="component" value="Unassembled WGS sequence"/>
</dbReference>
<dbReference type="SUPFAM" id="SSF47895">
    <property type="entry name" value="Transducin (alpha subunit), insertion domain"/>
    <property type="match status" value="1"/>
</dbReference>
<dbReference type="SMART" id="SM00275">
    <property type="entry name" value="G_alpha"/>
    <property type="match status" value="1"/>
</dbReference>
<dbReference type="Pfam" id="PF00503">
    <property type="entry name" value="G-alpha"/>
    <property type="match status" value="1"/>
</dbReference>
<evidence type="ECO:0000256" key="7">
    <source>
        <dbReference type="SAM" id="MobiDB-lite"/>
    </source>
</evidence>
<dbReference type="Gene3D" id="1.10.400.10">
    <property type="entry name" value="GI Alpha 1, domain 2-like"/>
    <property type="match status" value="1"/>
</dbReference>
<dbReference type="EMBL" id="KI912109">
    <property type="protein sequence ID" value="ETS86511.1"/>
    <property type="molecule type" value="Genomic_DNA"/>
</dbReference>
<gene>
    <name evidence="8" type="ORF">PFICI_00339</name>
</gene>
<protein>
    <submittedName>
        <fullName evidence="8">Uncharacterized protein</fullName>
    </submittedName>
</protein>
<accession>W3XMJ6</accession>
<keyword evidence="9" id="KW-1185">Reference proteome</keyword>
<dbReference type="KEGG" id="pfy:PFICI_00339"/>
<dbReference type="OMA" id="RFNWDEL"/>
<dbReference type="AlphaFoldDB" id="W3XMJ6"/>
<evidence type="ECO:0000256" key="1">
    <source>
        <dbReference type="ARBA" id="ARBA00022723"/>
    </source>
</evidence>
<feature type="binding site" evidence="5">
    <location>
        <begin position="301"/>
        <end position="306"/>
    </location>
    <ligand>
        <name>GTP</name>
        <dbReference type="ChEBI" id="CHEBI:37565"/>
    </ligand>
</feature>
<keyword evidence="6" id="KW-0460">Magnesium</keyword>